<sequence>MEEKKKEDLRVKKTREAIRSTFKEMICEMDYDQITIKELTQRAQINRKTFYLHYASLEDLLNELQEEVAGNFIQRKISYRSMKDLRDLIRLFFEYAVNMPYLNERLMCSGSYRPVWEKINQQIMTQRRKENRGAFGLDEYAENLVFAYYGANSTLLYQQWVADGKKLPVEELIDLATKLICQGMSSVVKEEPTEYKKH</sequence>
<evidence type="ECO:0000313" key="5">
    <source>
        <dbReference type="Proteomes" id="UP000886860"/>
    </source>
</evidence>
<gene>
    <name evidence="4" type="ORF">IAB60_13165</name>
</gene>
<dbReference type="PANTHER" id="PTHR43479">
    <property type="entry name" value="ACREF/ENVCD OPERON REPRESSOR-RELATED"/>
    <property type="match status" value="1"/>
</dbReference>
<keyword evidence="1 2" id="KW-0238">DNA-binding</keyword>
<feature type="domain" description="HTH tetR-type" evidence="3">
    <location>
        <begin position="12"/>
        <end position="72"/>
    </location>
</feature>
<comment type="caution">
    <text evidence="4">The sequence shown here is derived from an EMBL/GenBank/DDBJ whole genome shotgun (WGS) entry which is preliminary data.</text>
</comment>
<dbReference type="EMBL" id="DVKS01000219">
    <property type="protein sequence ID" value="HIT43021.1"/>
    <property type="molecule type" value="Genomic_DNA"/>
</dbReference>
<evidence type="ECO:0000259" key="3">
    <source>
        <dbReference type="PROSITE" id="PS50977"/>
    </source>
</evidence>
<evidence type="ECO:0000256" key="1">
    <source>
        <dbReference type="ARBA" id="ARBA00023125"/>
    </source>
</evidence>
<dbReference type="PROSITE" id="PS50977">
    <property type="entry name" value="HTH_TETR_2"/>
    <property type="match status" value="1"/>
</dbReference>
<protein>
    <submittedName>
        <fullName evidence="4">TetR/AcrR family transcriptional regulator</fullName>
    </submittedName>
</protein>
<dbReference type="PANTHER" id="PTHR43479:SF7">
    <property type="entry name" value="TETR-FAMILY TRANSCRIPTIONAL REGULATOR"/>
    <property type="match status" value="1"/>
</dbReference>
<reference evidence="4" key="1">
    <citation type="submission" date="2020-10" db="EMBL/GenBank/DDBJ databases">
        <authorList>
            <person name="Gilroy R."/>
        </authorList>
    </citation>
    <scope>NUCLEOTIDE SEQUENCE</scope>
    <source>
        <strain evidence="4">CHK123-3438</strain>
    </source>
</reference>
<evidence type="ECO:0000256" key="2">
    <source>
        <dbReference type="PROSITE-ProRule" id="PRU00335"/>
    </source>
</evidence>
<organism evidence="4 5">
    <name type="scientific">Candidatus Caccovicinus merdipullorum</name>
    <dbReference type="NCBI Taxonomy" id="2840724"/>
    <lineage>
        <taxon>Bacteria</taxon>
        <taxon>Bacillati</taxon>
        <taxon>Bacillota</taxon>
        <taxon>Clostridia</taxon>
        <taxon>Eubacteriales</taxon>
        <taxon>Candidatus Caccovicinus</taxon>
    </lineage>
</organism>
<dbReference type="SUPFAM" id="SSF46689">
    <property type="entry name" value="Homeodomain-like"/>
    <property type="match status" value="1"/>
</dbReference>
<dbReference type="InterPro" id="IPR001647">
    <property type="entry name" value="HTH_TetR"/>
</dbReference>
<dbReference type="AlphaFoldDB" id="A0A9D1GLN0"/>
<dbReference type="GO" id="GO:0003677">
    <property type="term" value="F:DNA binding"/>
    <property type="evidence" value="ECO:0007669"/>
    <property type="project" value="UniProtKB-UniRule"/>
</dbReference>
<feature type="DNA-binding region" description="H-T-H motif" evidence="2">
    <location>
        <begin position="35"/>
        <end position="54"/>
    </location>
</feature>
<name>A0A9D1GLN0_9FIRM</name>
<dbReference type="Gene3D" id="1.10.357.10">
    <property type="entry name" value="Tetracycline Repressor, domain 2"/>
    <property type="match status" value="1"/>
</dbReference>
<reference evidence="4" key="2">
    <citation type="journal article" date="2021" name="PeerJ">
        <title>Extensive microbial diversity within the chicken gut microbiome revealed by metagenomics and culture.</title>
        <authorList>
            <person name="Gilroy R."/>
            <person name="Ravi A."/>
            <person name="Getino M."/>
            <person name="Pursley I."/>
            <person name="Horton D.L."/>
            <person name="Alikhan N.F."/>
            <person name="Baker D."/>
            <person name="Gharbi K."/>
            <person name="Hall N."/>
            <person name="Watson M."/>
            <person name="Adriaenssens E.M."/>
            <person name="Foster-Nyarko E."/>
            <person name="Jarju S."/>
            <person name="Secka A."/>
            <person name="Antonio M."/>
            <person name="Oren A."/>
            <person name="Chaudhuri R.R."/>
            <person name="La Ragione R."/>
            <person name="Hildebrand F."/>
            <person name="Pallen M.J."/>
        </authorList>
    </citation>
    <scope>NUCLEOTIDE SEQUENCE</scope>
    <source>
        <strain evidence="4">CHK123-3438</strain>
    </source>
</reference>
<proteinExistence type="predicted"/>
<dbReference type="InterPro" id="IPR009057">
    <property type="entry name" value="Homeodomain-like_sf"/>
</dbReference>
<dbReference type="InterPro" id="IPR050624">
    <property type="entry name" value="HTH-type_Tx_Regulator"/>
</dbReference>
<evidence type="ECO:0000313" key="4">
    <source>
        <dbReference type="EMBL" id="HIT43021.1"/>
    </source>
</evidence>
<dbReference type="Proteomes" id="UP000886860">
    <property type="component" value="Unassembled WGS sequence"/>
</dbReference>
<accession>A0A9D1GLN0</accession>